<dbReference type="EMBL" id="FQVO01000008">
    <property type="protein sequence ID" value="SHF06149.1"/>
    <property type="molecule type" value="Genomic_DNA"/>
</dbReference>
<evidence type="ECO:0000313" key="2">
    <source>
        <dbReference type="Proteomes" id="UP000184236"/>
    </source>
</evidence>
<proteinExistence type="predicted"/>
<gene>
    <name evidence="1" type="ORF">SAMN05444408_10875</name>
</gene>
<name>A0A1M4YK64_9FLAO</name>
<reference evidence="2" key="1">
    <citation type="submission" date="2016-11" db="EMBL/GenBank/DDBJ databases">
        <authorList>
            <person name="Varghese N."/>
            <person name="Submissions S."/>
        </authorList>
    </citation>
    <scope>NUCLEOTIDE SEQUENCE [LARGE SCALE GENOMIC DNA]</scope>
    <source>
        <strain evidence="2">DSM 26898</strain>
    </source>
</reference>
<keyword evidence="2" id="KW-1185">Reference proteome</keyword>
<protein>
    <submittedName>
        <fullName evidence="1">Uncharacterized protein</fullName>
    </submittedName>
</protein>
<organism evidence="1 2">
    <name type="scientific">Chryseobacterium takakiae</name>
    <dbReference type="NCBI Taxonomy" id="1302685"/>
    <lineage>
        <taxon>Bacteria</taxon>
        <taxon>Pseudomonadati</taxon>
        <taxon>Bacteroidota</taxon>
        <taxon>Flavobacteriia</taxon>
        <taxon>Flavobacteriales</taxon>
        <taxon>Weeksellaceae</taxon>
        <taxon>Chryseobacterium group</taxon>
        <taxon>Chryseobacterium</taxon>
    </lineage>
</organism>
<dbReference type="STRING" id="1302685.SAMN05444408_10875"/>
<sequence length="77" mass="8901">MIVIIKIKVKNYRAYSNLSPEGNKLGGLEIELIFKSESNKYTDYNWVQTIFTNDSPDGWNYDVYTDRDQNAGTSPFI</sequence>
<dbReference type="Proteomes" id="UP000184236">
    <property type="component" value="Unassembled WGS sequence"/>
</dbReference>
<dbReference type="AlphaFoldDB" id="A0A1M4YK64"/>
<accession>A0A1M4YK64</accession>
<evidence type="ECO:0000313" key="1">
    <source>
        <dbReference type="EMBL" id="SHF06149.1"/>
    </source>
</evidence>